<name>A0A9W8X7A0_9PLEO</name>
<feature type="region of interest" description="Disordered" evidence="1">
    <location>
        <begin position="179"/>
        <end position="208"/>
    </location>
</feature>
<organism evidence="2 3">
    <name type="scientific">Didymella glomerata</name>
    <dbReference type="NCBI Taxonomy" id="749621"/>
    <lineage>
        <taxon>Eukaryota</taxon>
        <taxon>Fungi</taxon>
        <taxon>Dikarya</taxon>
        <taxon>Ascomycota</taxon>
        <taxon>Pezizomycotina</taxon>
        <taxon>Dothideomycetes</taxon>
        <taxon>Pleosporomycetidae</taxon>
        <taxon>Pleosporales</taxon>
        <taxon>Pleosporineae</taxon>
        <taxon>Didymellaceae</taxon>
        <taxon>Didymella</taxon>
    </lineage>
</organism>
<proteinExistence type="predicted"/>
<dbReference type="EMBL" id="JAPEUV010000005">
    <property type="protein sequence ID" value="KAJ4342770.1"/>
    <property type="molecule type" value="Genomic_DNA"/>
</dbReference>
<sequence>MTTNAATLHGIYSFRNVHSCIKKAPAARKMSMSNAKNMAPRRLPRSEGTTSLTRLMASANEEGFPLPDRELDSESDEDQDEAAPPPYTTALDAITEGDEDEEADVGFINVVDIGAPKYCHDPDSANHPECHGRYRADAYAHNVVDAELDFQERFVSAHSGHDSAAYYRNRRILKHDHGETLVHGQSSLHNPVASPEEEEEESDSDVELDDGTEQLLRLVANKYGPLTLEGQKAKPAGPTTSCFEECIAKVNEYLYRDPEDDPWLSGQPLDNEDDVVSEPSTLFEGIADLSNDEASASTAPAPAPGNPKSSNVPVMNEEDLEKVSSSLPQVWIILTTRSSSTHLTRTSSTAMCSDMRR</sequence>
<comment type="caution">
    <text evidence="2">The sequence shown here is derived from an EMBL/GenBank/DDBJ whole genome shotgun (WGS) entry which is preliminary data.</text>
</comment>
<dbReference type="OrthoDB" id="3794705at2759"/>
<evidence type="ECO:0000313" key="2">
    <source>
        <dbReference type="EMBL" id="KAJ4342770.1"/>
    </source>
</evidence>
<keyword evidence="3" id="KW-1185">Reference proteome</keyword>
<dbReference type="AlphaFoldDB" id="A0A9W8X7A0"/>
<evidence type="ECO:0000313" key="3">
    <source>
        <dbReference type="Proteomes" id="UP001140562"/>
    </source>
</evidence>
<accession>A0A9W8X7A0</accession>
<feature type="region of interest" description="Disordered" evidence="1">
    <location>
        <begin position="292"/>
        <end position="313"/>
    </location>
</feature>
<reference evidence="2" key="1">
    <citation type="submission" date="2022-10" db="EMBL/GenBank/DDBJ databases">
        <title>Tapping the CABI collections for fungal endophytes: first genome assemblies for Collariella, Neodidymelliopsis, Ascochyta clinopodiicola, Didymella pomorum, Didymosphaeria variabile, Neocosmospora piperis and Neocucurbitaria cava.</title>
        <authorList>
            <person name="Hill R."/>
        </authorList>
    </citation>
    <scope>NUCLEOTIDE SEQUENCE</scope>
    <source>
        <strain evidence="2">IMI 360193</strain>
    </source>
</reference>
<feature type="region of interest" description="Disordered" evidence="1">
    <location>
        <begin position="59"/>
        <end position="89"/>
    </location>
</feature>
<protein>
    <submittedName>
        <fullName evidence="2">Uncharacterized protein</fullName>
    </submittedName>
</protein>
<evidence type="ECO:0000256" key="1">
    <source>
        <dbReference type="SAM" id="MobiDB-lite"/>
    </source>
</evidence>
<feature type="compositionally biased region" description="Acidic residues" evidence="1">
    <location>
        <begin position="195"/>
        <end position="208"/>
    </location>
</feature>
<dbReference type="Proteomes" id="UP001140562">
    <property type="component" value="Unassembled WGS sequence"/>
</dbReference>
<gene>
    <name evidence="2" type="ORF">N0V87_000979</name>
</gene>